<gene>
    <name evidence="3" type="ORF">FB463_002307</name>
    <name evidence="2" type="ORF">FFA01_23870</name>
</gene>
<evidence type="ECO:0000313" key="2">
    <source>
        <dbReference type="EMBL" id="GEK84078.1"/>
    </source>
</evidence>
<evidence type="ECO:0000313" key="3">
    <source>
        <dbReference type="EMBL" id="MBA8814041.1"/>
    </source>
</evidence>
<feature type="region of interest" description="Disordered" evidence="1">
    <location>
        <begin position="71"/>
        <end position="147"/>
    </location>
</feature>
<name>A0A7W3JJJ5_9MICO</name>
<comment type="caution">
    <text evidence="3">The sequence shown here is derived from an EMBL/GenBank/DDBJ whole genome shotgun (WGS) entry which is preliminary data.</text>
</comment>
<sequence>MKGKILFVAGAAVGYVLGARAGRGAYVKIKDQAESLWENPTVQKTVHQAEDFVKDNAPVVGKKLQEAAGDAASAAGSKAKSVAGKASGKASSAAEDATAAARTAADKVRDSGSDSGDSSAVGTDDGEADTGDRANGTSKLPGVNVGE</sequence>
<protein>
    <submittedName>
        <fullName evidence="3">Uncharacterized protein YjbJ (UPF0337 family)</fullName>
    </submittedName>
</protein>
<evidence type="ECO:0000313" key="4">
    <source>
        <dbReference type="Proteomes" id="UP000321154"/>
    </source>
</evidence>
<dbReference type="EMBL" id="JACGWW010000003">
    <property type="protein sequence ID" value="MBA8814041.1"/>
    <property type="molecule type" value="Genomic_DNA"/>
</dbReference>
<evidence type="ECO:0000313" key="5">
    <source>
        <dbReference type="Proteomes" id="UP000522688"/>
    </source>
</evidence>
<dbReference type="Proteomes" id="UP000321154">
    <property type="component" value="Unassembled WGS sequence"/>
</dbReference>
<dbReference type="EMBL" id="BJUV01000027">
    <property type="protein sequence ID" value="GEK84078.1"/>
    <property type="molecule type" value="Genomic_DNA"/>
</dbReference>
<reference evidence="3 5" key="2">
    <citation type="submission" date="2020-07" db="EMBL/GenBank/DDBJ databases">
        <title>Sequencing the genomes of 1000 actinobacteria strains.</title>
        <authorList>
            <person name="Klenk H.-P."/>
        </authorList>
    </citation>
    <scope>NUCLEOTIDE SEQUENCE [LARGE SCALE GENOMIC DNA]</scope>
    <source>
        <strain evidence="3 5">DSM 10309</strain>
    </source>
</reference>
<proteinExistence type="predicted"/>
<feature type="compositionally biased region" description="Low complexity" evidence="1">
    <location>
        <begin position="71"/>
        <end position="103"/>
    </location>
</feature>
<dbReference type="Proteomes" id="UP000522688">
    <property type="component" value="Unassembled WGS sequence"/>
</dbReference>
<dbReference type="RefSeq" id="WP_182501172.1">
    <property type="nucleotide sequence ID" value="NZ_BAAAHR010000006.1"/>
</dbReference>
<evidence type="ECO:0000256" key="1">
    <source>
        <dbReference type="SAM" id="MobiDB-lite"/>
    </source>
</evidence>
<dbReference type="Gene3D" id="1.20.120.20">
    <property type="entry name" value="Apolipoprotein"/>
    <property type="match status" value="1"/>
</dbReference>
<feature type="compositionally biased region" description="Low complexity" evidence="1">
    <location>
        <begin position="113"/>
        <end position="123"/>
    </location>
</feature>
<reference evidence="2 4" key="1">
    <citation type="submission" date="2019-07" db="EMBL/GenBank/DDBJ databases">
        <title>Whole genome shotgun sequence of Frigoribacterium faeni NBRC 103066.</title>
        <authorList>
            <person name="Hosoyama A."/>
            <person name="Uohara A."/>
            <person name="Ohji S."/>
            <person name="Ichikawa N."/>
        </authorList>
    </citation>
    <scope>NUCLEOTIDE SEQUENCE [LARGE SCALE GENOMIC DNA]</scope>
    <source>
        <strain evidence="2 4">NBRC 103066</strain>
    </source>
</reference>
<dbReference type="AlphaFoldDB" id="A0A7W3JJJ5"/>
<organism evidence="3 5">
    <name type="scientific">Frigoribacterium faeni</name>
    <dbReference type="NCBI Taxonomy" id="145483"/>
    <lineage>
        <taxon>Bacteria</taxon>
        <taxon>Bacillati</taxon>
        <taxon>Actinomycetota</taxon>
        <taxon>Actinomycetes</taxon>
        <taxon>Micrococcales</taxon>
        <taxon>Microbacteriaceae</taxon>
        <taxon>Frigoribacterium</taxon>
    </lineage>
</organism>
<accession>A0A7W3JJJ5</accession>
<keyword evidence="4" id="KW-1185">Reference proteome</keyword>